<keyword evidence="11 18" id="KW-1015">Disulfide bond</keyword>
<evidence type="ECO:0000256" key="6">
    <source>
        <dbReference type="ARBA" id="ARBA00022617"/>
    </source>
</evidence>
<dbReference type="Gramene" id="Aco006655.1.mrna1">
    <property type="protein sequence ID" value="Aco006655.1.mrna1"/>
    <property type="gene ID" value="Aco006655.1.path1"/>
</dbReference>
<name>A0A199VYF8_ANACO</name>
<reference evidence="24" key="2">
    <citation type="submission" date="2025-04" db="UniProtKB">
        <authorList>
            <consortium name="RefSeq"/>
        </authorList>
    </citation>
    <scope>IDENTIFICATION</scope>
    <source>
        <tissue evidence="24">Leaf</tissue>
    </source>
</reference>
<evidence type="ECO:0000256" key="10">
    <source>
        <dbReference type="ARBA" id="ARBA00023004"/>
    </source>
</evidence>
<evidence type="ECO:0000256" key="4">
    <source>
        <dbReference type="ARBA" id="ARBA00012313"/>
    </source>
</evidence>
<feature type="signal peptide" evidence="19">
    <location>
        <begin position="1"/>
        <end position="24"/>
    </location>
</feature>
<comment type="cofactor">
    <cofactor evidence="16 19">
        <name>Ca(2+)</name>
        <dbReference type="ChEBI" id="CHEBI:29108"/>
    </cofactor>
    <text evidence="16 19">Binds 2 calcium ions per subunit.</text>
</comment>
<dbReference type="PANTHER" id="PTHR31517:SF51">
    <property type="entry name" value="PEROXIDASE 55"/>
    <property type="match status" value="1"/>
</dbReference>
<evidence type="ECO:0000256" key="1">
    <source>
        <dbReference type="ARBA" id="ARBA00000189"/>
    </source>
</evidence>
<comment type="similarity">
    <text evidence="19">Belongs to the peroxidase family. Classical plant (class III) peroxidase subfamily.</text>
</comment>
<evidence type="ECO:0000313" key="22">
    <source>
        <dbReference type="Proteomes" id="UP000092600"/>
    </source>
</evidence>
<dbReference type="PROSITE" id="PS00435">
    <property type="entry name" value="PEROXIDASE_1"/>
    <property type="match status" value="1"/>
</dbReference>
<keyword evidence="10 16" id="KW-0408">Iron</keyword>
<dbReference type="InterPro" id="IPR033905">
    <property type="entry name" value="Secretory_peroxidase"/>
</dbReference>
<feature type="disulfide bond" evidence="18">
    <location>
        <begin position="68"/>
        <end position="73"/>
    </location>
</feature>
<dbReference type="Gene3D" id="1.10.420.10">
    <property type="entry name" value="Peroxidase, domain 2"/>
    <property type="match status" value="1"/>
</dbReference>
<feature type="binding site" evidence="16">
    <location>
        <position position="245"/>
    </location>
    <ligand>
        <name>Ca(2+)</name>
        <dbReference type="ChEBI" id="CHEBI:29108"/>
        <label>2</label>
    </ligand>
</feature>
<keyword evidence="8 16" id="KW-0106">Calcium</keyword>
<dbReference type="EMBL" id="LSRQ01000525">
    <property type="protein sequence ID" value="OAY82272.1"/>
    <property type="molecule type" value="Genomic_DNA"/>
</dbReference>
<evidence type="ECO:0000256" key="16">
    <source>
        <dbReference type="PIRSR" id="PIRSR600823-3"/>
    </source>
</evidence>
<evidence type="ECO:0000256" key="12">
    <source>
        <dbReference type="ARBA" id="ARBA00023283"/>
    </source>
</evidence>
<feature type="binding site" evidence="16">
    <location>
        <position position="76"/>
    </location>
    <ligand>
        <name>Ca(2+)</name>
        <dbReference type="ChEBI" id="CHEBI:29108"/>
        <label>1</label>
    </ligand>
</feature>
<gene>
    <name evidence="24" type="primary">LOC109714227</name>
    <name evidence="21" type="ORF">ACMD2_16078</name>
</gene>
<dbReference type="PROSITE" id="PS00436">
    <property type="entry name" value="PEROXIDASE_2"/>
    <property type="match status" value="1"/>
</dbReference>
<feature type="disulfide bond" evidence="18">
    <location>
        <begin position="121"/>
        <end position="321"/>
    </location>
</feature>
<dbReference type="FunFam" id="1.10.520.10:FF:000008">
    <property type="entry name" value="Peroxidase"/>
    <property type="match status" value="1"/>
</dbReference>
<dbReference type="PANTHER" id="PTHR31517">
    <property type="match status" value="1"/>
</dbReference>
<dbReference type="CDD" id="cd00693">
    <property type="entry name" value="secretory_peroxidase"/>
    <property type="match status" value="1"/>
</dbReference>
<dbReference type="STRING" id="4615.A0A199VYF8"/>
<feature type="disulfide bond" evidence="18">
    <location>
        <begin position="35"/>
        <end position="115"/>
    </location>
</feature>
<dbReference type="InterPro" id="IPR019793">
    <property type="entry name" value="Peroxidases_heam-ligand_BS"/>
</dbReference>
<feature type="binding site" description="axial binding residue" evidence="16">
    <location>
        <position position="193"/>
    </location>
    <ligand>
        <name>heme b</name>
        <dbReference type="ChEBI" id="CHEBI:60344"/>
    </ligand>
    <ligandPart>
        <name>Fe</name>
        <dbReference type="ChEBI" id="CHEBI:18248"/>
    </ligandPart>
</feature>
<proteinExistence type="inferred from homology"/>
<feature type="site" description="Transition state stabilizer" evidence="17">
    <location>
        <position position="62"/>
    </location>
</feature>
<feature type="domain" description="Plant heme peroxidase family profile" evidence="20">
    <location>
        <begin position="25"/>
        <end position="325"/>
    </location>
</feature>
<dbReference type="InterPro" id="IPR000823">
    <property type="entry name" value="Peroxidase_pln"/>
</dbReference>
<feature type="binding site" evidence="16">
    <location>
        <position position="253"/>
    </location>
    <ligand>
        <name>Ca(2+)</name>
        <dbReference type="ChEBI" id="CHEBI:29108"/>
        <label>2</label>
    </ligand>
</feature>
<evidence type="ECO:0000256" key="5">
    <source>
        <dbReference type="ARBA" id="ARBA00022559"/>
    </source>
</evidence>
<keyword evidence="9 19" id="KW-0560">Oxidoreductase</keyword>
<reference evidence="21 22" key="1">
    <citation type="journal article" date="2016" name="DNA Res.">
        <title>The draft genome of MD-2 pineapple using hybrid error correction of long reads.</title>
        <authorList>
            <person name="Redwan R.M."/>
            <person name="Saidin A."/>
            <person name="Kumar S.V."/>
        </authorList>
    </citation>
    <scope>NUCLEOTIDE SEQUENCE [LARGE SCALE GENOMIC DNA]</scope>
    <source>
        <strain evidence="22">cv. MD2</strain>
        <tissue evidence="21">Leaf</tissue>
    </source>
</reference>
<accession>A0A199VYF8</accession>
<feature type="binding site" evidence="16">
    <location>
        <position position="194"/>
    </location>
    <ligand>
        <name>Ca(2+)</name>
        <dbReference type="ChEBI" id="CHEBI:29108"/>
        <label>2</label>
    </ligand>
</feature>
<keyword evidence="23" id="KW-1185">Reference proteome</keyword>
<evidence type="ECO:0000256" key="2">
    <source>
        <dbReference type="ARBA" id="ARBA00002322"/>
    </source>
</evidence>
<protein>
    <recommendedName>
        <fullName evidence="4 19">Peroxidase</fullName>
        <ecNumber evidence="4 19">1.11.1.7</ecNumber>
    </recommendedName>
</protein>
<comment type="catalytic activity">
    <reaction evidence="1 19">
        <text>2 a phenolic donor + H2O2 = 2 a phenolic radical donor + 2 H2O</text>
        <dbReference type="Rhea" id="RHEA:56136"/>
        <dbReference type="ChEBI" id="CHEBI:15377"/>
        <dbReference type="ChEBI" id="CHEBI:16240"/>
        <dbReference type="ChEBI" id="CHEBI:139520"/>
        <dbReference type="ChEBI" id="CHEBI:139521"/>
        <dbReference type="EC" id="1.11.1.7"/>
    </reaction>
</comment>
<dbReference type="PRINTS" id="PR00461">
    <property type="entry name" value="PLPEROXIDASE"/>
</dbReference>
<dbReference type="OrthoDB" id="2113341at2759"/>
<feature type="binding site" evidence="16">
    <location>
        <position position="72"/>
    </location>
    <ligand>
        <name>Ca(2+)</name>
        <dbReference type="ChEBI" id="CHEBI:29108"/>
        <label>1</label>
    </ligand>
</feature>
<dbReference type="PROSITE" id="PS50873">
    <property type="entry name" value="PEROXIDASE_4"/>
    <property type="match status" value="1"/>
</dbReference>
<evidence type="ECO:0000256" key="13">
    <source>
        <dbReference type="ARBA" id="ARBA00023324"/>
    </source>
</evidence>
<feature type="binding site" evidence="16">
    <location>
        <position position="248"/>
    </location>
    <ligand>
        <name>Ca(2+)</name>
        <dbReference type="ChEBI" id="CHEBI:29108"/>
        <label>2</label>
    </ligand>
</feature>
<keyword evidence="13 19" id="KW-0376">Hydrogen peroxide</keyword>
<dbReference type="GeneID" id="109714227"/>
<comment type="cofactor">
    <cofactor evidence="16 19">
        <name>heme b</name>
        <dbReference type="ChEBI" id="CHEBI:60344"/>
    </cofactor>
    <text evidence="16 19">Binds 1 heme b (iron(II)-protoporphyrin IX) group per subunit.</text>
</comment>
<dbReference type="EC" id="1.11.1.7" evidence="4 19"/>
<organism evidence="21 22">
    <name type="scientific">Ananas comosus</name>
    <name type="common">Pineapple</name>
    <name type="synonym">Ananas ananas</name>
    <dbReference type="NCBI Taxonomy" id="4615"/>
    <lineage>
        <taxon>Eukaryota</taxon>
        <taxon>Viridiplantae</taxon>
        <taxon>Streptophyta</taxon>
        <taxon>Embryophyta</taxon>
        <taxon>Tracheophyta</taxon>
        <taxon>Spermatophyta</taxon>
        <taxon>Magnoliopsida</taxon>
        <taxon>Liliopsida</taxon>
        <taxon>Poales</taxon>
        <taxon>Bromeliaceae</taxon>
        <taxon>Bromelioideae</taxon>
        <taxon>Ananas</taxon>
    </lineage>
</organism>
<keyword evidence="19" id="KW-0964">Secreted</keyword>
<feature type="active site" description="Proton acceptor" evidence="14">
    <location>
        <position position="66"/>
    </location>
</feature>
<evidence type="ECO:0000256" key="19">
    <source>
        <dbReference type="RuleBase" id="RU362060"/>
    </source>
</evidence>
<feature type="binding site" evidence="15">
    <location>
        <position position="163"/>
    </location>
    <ligand>
        <name>substrate</name>
    </ligand>
</feature>
<dbReference type="AlphaFoldDB" id="A0A199VYF8"/>
<keyword evidence="19" id="KW-0732">Signal</keyword>
<feature type="binding site" evidence="16">
    <location>
        <position position="67"/>
    </location>
    <ligand>
        <name>Ca(2+)</name>
        <dbReference type="ChEBI" id="CHEBI:29108"/>
        <label>1</label>
    </ligand>
</feature>
<evidence type="ECO:0000256" key="3">
    <source>
        <dbReference type="ARBA" id="ARBA00006873"/>
    </source>
</evidence>
<evidence type="ECO:0000256" key="14">
    <source>
        <dbReference type="PIRSR" id="PIRSR600823-1"/>
    </source>
</evidence>
<feature type="binding site" evidence="16">
    <location>
        <position position="74"/>
    </location>
    <ligand>
        <name>Ca(2+)</name>
        <dbReference type="ChEBI" id="CHEBI:29108"/>
        <label>1</label>
    </ligand>
</feature>
<evidence type="ECO:0000256" key="15">
    <source>
        <dbReference type="PIRSR" id="PIRSR600823-2"/>
    </source>
</evidence>
<evidence type="ECO:0000256" key="18">
    <source>
        <dbReference type="PIRSR" id="PIRSR600823-5"/>
    </source>
</evidence>
<dbReference type="GO" id="GO:0020037">
    <property type="term" value="F:heme binding"/>
    <property type="evidence" value="ECO:0007669"/>
    <property type="project" value="UniProtKB-UniRule"/>
</dbReference>
<evidence type="ECO:0000259" key="20">
    <source>
        <dbReference type="PROSITE" id="PS50873"/>
    </source>
</evidence>
<dbReference type="GO" id="GO:0140825">
    <property type="term" value="F:lactoperoxidase activity"/>
    <property type="evidence" value="ECO:0007669"/>
    <property type="project" value="UniProtKB-EC"/>
</dbReference>
<dbReference type="SUPFAM" id="SSF48113">
    <property type="entry name" value="Heme-dependent peroxidases"/>
    <property type="match status" value="1"/>
</dbReference>
<feature type="chain" id="PRO_5044514089" description="Peroxidase" evidence="19">
    <location>
        <begin position="25"/>
        <end position="325"/>
    </location>
</feature>
<dbReference type="GO" id="GO:0006979">
    <property type="term" value="P:response to oxidative stress"/>
    <property type="evidence" value="ECO:0007669"/>
    <property type="project" value="UniProtKB-UniRule"/>
</dbReference>
<feature type="binding site" evidence="16">
    <location>
        <position position="70"/>
    </location>
    <ligand>
        <name>Ca(2+)</name>
        <dbReference type="ChEBI" id="CHEBI:29108"/>
        <label>1</label>
    </ligand>
</feature>
<evidence type="ECO:0000256" key="17">
    <source>
        <dbReference type="PIRSR" id="PIRSR600823-4"/>
    </source>
</evidence>
<dbReference type="GO" id="GO:0005576">
    <property type="term" value="C:extracellular region"/>
    <property type="evidence" value="ECO:0007669"/>
    <property type="project" value="UniProtKB-SubCell"/>
</dbReference>
<dbReference type="Proteomes" id="UP000515123">
    <property type="component" value="Linkage group 1"/>
</dbReference>
<dbReference type="PRINTS" id="PR00458">
    <property type="entry name" value="PEROXIDASE"/>
</dbReference>
<dbReference type="RefSeq" id="XP_020094336.1">
    <property type="nucleotide sequence ID" value="XM_020238747.1"/>
</dbReference>
<dbReference type="Gene3D" id="1.10.520.10">
    <property type="match status" value="1"/>
</dbReference>
<keyword evidence="7 16" id="KW-0479">Metal-binding</keyword>
<evidence type="ECO:0000256" key="7">
    <source>
        <dbReference type="ARBA" id="ARBA00022723"/>
    </source>
</evidence>
<feature type="binding site" evidence="16">
    <location>
        <position position="87"/>
    </location>
    <ligand>
        <name>Ca(2+)</name>
        <dbReference type="ChEBI" id="CHEBI:29108"/>
        <label>1</label>
    </ligand>
</feature>
<evidence type="ECO:0000256" key="11">
    <source>
        <dbReference type="ARBA" id="ARBA00023157"/>
    </source>
</evidence>
<dbReference type="InterPro" id="IPR002016">
    <property type="entry name" value="Haem_peroxidase"/>
</dbReference>
<dbReference type="Pfam" id="PF00141">
    <property type="entry name" value="peroxidase"/>
    <property type="match status" value="1"/>
</dbReference>
<evidence type="ECO:0000313" key="24">
    <source>
        <dbReference type="RefSeq" id="XP_020094336.1"/>
    </source>
</evidence>
<comment type="subcellular location">
    <subcellularLocation>
        <location evidence="19">Secreted</location>
    </subcellularLocation>
</comment>
<feature type="disulfide bond" evidence="18">
    <location>
        <begin position="200"/>
        <end position="232"/>
    </location>
</feature>
<comment type="function">
    <text evidence="2">Removal of H(2)O(2), oxidation of toxic reductants, biosynthesis and degradation of lignin, suberization, auxin catabolism, response to environmental stresses such as wounding, pathogen attack and oxidative stress. These functions might be dependent on each isozyme/isoform in each plant tissue.</text>
</comment>
<comment type="similarity">
    <text evidence="3">Belongs to the peroxidase family. Ascorbate peroxidase subfamily.</text>
</comment>
<sequence length="325" mass="34762">MEQHYLRGLVVGLVLLLALRIAEAGLSPNYYETSCPNVESIVRQAVEKKKNATVVTVPATLRLFFHDCFVEGCDASVLIASPNGDAEKDAPDNISLAGDGFDTVIKAKEAVEAECPGVVSCADILAIAARDVVALAGGPNFTVELGRLDGLISNASLVAGNLPGPDYNLANLTSLFGKHNLTVLDVVALSGAHTVGFAHCTRFADRLYNFSSTLPVDPSLNPVYAEQLEQVCPPHVDPTMAVNMDPVTPVTFDSYYYKNLVDGLGLFRSDEVLYTDNRTKSAVDDFAGNQSSFFAAFAHAMVKLGRVGVKAGKLGQIRRDCTTFN</sequence>
<dbReference type="GO" id="GO:0046872">
    <property type="term" value="F:metal ion binding"/>
    <property type="evidence" value="ECO:0007669"/>
    <property type="project" value="UniProtKB-UniRule"/>
</dbReference>
<keyword evidence="12" id="KW-0873">Pyrrolidone carboxylic acid</keyword>
<evidence type="ECO:0000256" key="8">
    <source>
        <dbReference type="ARBA" id="ARBA00022837"/>
    </source>
</evidence>
<keyword evidence="5 19" id="KW-0575">Peroxidase</keyword>
<evidence type="ECO:0000313" key="21">
    <source>
        <dbReference type="EMBL" id="OAY82272.1"/>
    </source>
</evidence>
<evidence type="ECO:0000313" key="23">
    <source>
        <dbReference type="Proteomes" id="UP000515123"/>
    </source>
</evidence>
<dbReference type="GO" id="GO:0042744">
    <property type="term" value="P:hydrogen peroxide catabolic process"/>
    <property type="evidence" value="ECO:0007669"/>
    <property type="project" value="UniProtKB-KW"/>
</dbReference>
<evidence type="ECO:0000256" key="9">
    <source>
        <dbReference type="ARBA" id="ARBA00023002"/>
    </source>
</evidence>
<dbReference type="Proteomes" id="UP000092600">
    <property type="component" value="Unassembled WGS sequence"/>
</dbReference>
<dbReference type="FunFam" id="1.10.420.10:FF:000001">
    <property type="entry name" value="Peroxidase"/>
    <property type="match status" value="1"/>
</dbReference>
<dbReference type="InterPro" id="IPR019794">
    <property type="entry name" value="Peroxidases_AS"/>
</dbReference>
<dbReference type="InterPro" id="IPR010255">
    <property type="entry name" value="Haem_peroxidase_sf"/>
</dbReference>
<keyword evidence="6 19" id="KW-0349">Heme</keyword>